<dbReference type="KEGG" id="flt:Sv326_0281"/>
<gene>
    <name evidence="2" type="ORF">Sv326_0281</name>
</gene>
<dbReference type="EMBL" id="CP058998">
    <property type="protein sequence ID" value="QLJ52456.1"/>
    <property type="molecule type" value="Genomic_DNA"/>
</dbReference>
<keyword evidence="1" id="KW-0472">Membrane</keyword>
<evidence type="ECO:0000256" key="1">
    <source>
        <dbReference type="SAM" id="Phobius"/>
    </source>
</evidence>
<name>A0A7D6BL34_FERL1</name>
<dbReference type="AlphaFoldDB" id="A0A7D6BL34"/>
<protein>
    <submittedName>
        <fullName evidence="2">Uncharacterized protein</fullName>
    </submittedName>
</protein>
<evidence type="ECO:0000313" key="2">
    <source>
        <dbReference type="EMBL" id="QLJ52456.1"/>
    </source>
</evidence>
<feature type="transmembrane region" description="Helical" evidence="1">
    <location>
        <begin position="12"/>
        <end position="33"/>
    </location>
</feature>
<proteinExistence type="predicted"/>
<keyword evidence="1" id="KW-1133">Transmembrane helix</keyword>
<accession>A0A7D6BL34</accession>
<dbReference type="Proteomes" id="UP000510821">
    <property type="component" value="Chromosome"/>
</dbReference>
<sequence>MRKAQSAMEYLSTYSWMLLILIIVVGVLVYMGALNPPSPPSCVFPSNFVCRGWKLTTDGNLTIDMYQNTGHIINVKGVNCTKNPPSVNPMLTAVDVLIRNSDHERIANGTNIQCLDASGAVMPGNIGSTYSGKLLIYYIENDTAVPHLIVGSITARYE</sequence>
<evidence type="ECO:0000313" key="3">
    <source>
        <dbReference type="Proteomes" id="UP000510821"/>
    </source>
</evidence>
<keyword evidence="1" id="KW-0812">Transmembrane</keyword>
<reference evidence="3" key="1">
    <citation type="submission" date="2020-07" db="EMBL/GenBank/DDBJ databases">
        <title>Metabolic diversity and evolutionary history of the archaeal phylum ###Micrarchaeota### uncovered from a freshwater lake metagenome.</title>
        <authorList>
            <person name="Kadnikov V.V."/>
            <person name="Savvichev A.S."/>
            <person name="Mardanov A.V."/>
            <person name="Beletsky A.V."/>
            <person name="Chupakov A.V."/>
            <person name="Kokryatskaya N.M."/>
            <person name="Pimenov N.V."/>
            <person name="Ravin N.V."/>
        </authorList>
    </citation>
    <scope>NUCLEOTIDE SEQUENCE [LARGE SCALE GENOMIC DNA]</scope>
</reference>
<organism evidence="2 3">
    <name type="scientific">Fermentimicrarchaeum limneticum</name>
    <dbReference type="NCBI Taxonomy" id="2795018"/>
    <lineage>
        <taxon>Archaea</taxon>
        <taxon>Candidatus Micrarchaeota</taxon>
        <taxon>Candidatus Fermentimicrarchaeales</taxon>
        <taxon>Candidatus Fermentimicrarchaeaceae</taxon>
        <taxon>Candidatus Fermentimicrarchaeum</taxon>
    </lineage>
</organism>